<reference evidence="3" key="1">
    <citation type="submission" date="2021-03" db="EMBL/GenBank/DDBJ databases">
        <authorList>
            <person name="Bekaert M."/>
        </authorList>
    </citation>
    <scope>NUCLEOTIDE SEQUENCE</scope>
</reference>
<dbReference type="EC" id="1.14.11.-" evidence="3"/>
<dbReference type="Pfam" id="PF10637">
    <property type="entry name" value="Ofd1_CTDD"/>
    <property type="match status" value="1"/>
</dbReference>
<keyword evidence="4" id="KW-1185">Reference proteome</keyword>
<dbReference type="GO" id="GO:0031543">
    <property type="term" value="F:peptidyl-proline dioxygenase activity"/>
    <property type="evidence" value="ECO:0007669"/>
    <property type="project" value="TreeGrafter"/>
</dbReference>
<dbReference type="GO" id="GO:0031418">
    <property type="term" value="F:L-ascorbic acid binding"/>
    <property type="evidence" value="ECO:0007669"/>
    <property type="project" value="InterPro"/>
</dbReference>
<evidence type="ECO:0000313" key="4">
    <source>
        <dbReference type="Proteomes" id="UP000683360"/>
    </source>
</evidence>
<accession>A0A8S3SE12</accession>
<dbReference type="PANTHER" id="PTHR12117">
    <property type="entry name" value="HISTONE ACETYLTRANSFERASE COMPLEX"/>
    <property type="match status" value="1"/>
</dbReference>
<feature type="compositionally biased region" description="Acidic residues" evidence="1">
    <location>
        <begin position="24"/>
        <end position="38"/>
    </location>
</feature>
<feature type="region of interest" description="Disordered" evidence="1">
    <location>
        <begin position="1"/>
        <end position="45"/>
    </location>
</feature>
<evidence type="ECO:0000259" key="2">
    <source>
        <dbReference type="Pfam" id="PF10637"/>
    </source>
</evidence>
<evidence type="ECO:0000256" key="1">
    <source>
        <dbReference type="SAM" id="MobiDB-lite"/>
    </source>
</evidence>
<dbReference type="GO" id="GO:0005506">
    <property type="term" value="F:iron ion binding"/>
    <property type="evidence" value="ECO:0007669"/>
    <property type="project" value="InterPro"/>
</dbReference>
<dbReference type="GO" id="GO:0006449">
    <property type="term" value="P:regulation of translational termination"/>
    <property type="evidence" value="ECO:0007669"/>
    <property type="project" value="TreeGrafter"/>
</dbReference>
<dbReference type="Gene3D" id="2.60.120.620">
    <property type="entry name" value="q2cbj1_9rhob like domain"/>
    <property type="match status" value="1"/>
</dbReference>
<feature type="domain" description="Oxoglutarate/iron-dependent oxygenase C-terminal degradation" evidence="2">
    <location>
        <begin position="43"/>
        <end position="239"/>
    </location>
</feature>
<organism evidence="3 4">
    <name type="scientific">Mytilus edulis</name>
    <name type="common">Blue mussel</name>
    <dbReference type="NCBI Taxonomy" id="6550"/>
    <lineage>
        <taxon>Eukaryota</taxon>
        <taxon>Metazoa</taxon>
        <taxon>Spiralia</taxon>
        <taxon>Lophotrochozoa</taxon>
        <taxon>Mollusca</taxon>
        <taxon>Bivalvia</taxon>
        <taxon>Autobranchia</taxon>
        <taxon>Pteriomorphia</taxon>
        <taxon>Mytilida</taxon>
        <taxon>Mytiloidea</taxon>
        <taxon>Mytilidae</taxon>
        <taxon>Mytilinae</taxon>
        <taxon>Mytilus</taxon>
    </lineage>
</organism>
<dbReference type="EMBL" id="CAJPWZ010001533">
    <property type="protein sequence ID" value="CAG2217364.1"/>
    <property type="molecule type" value="Genomic_DNA"/>
</dbReference>
<proteinExistence type="predicted"/>
<dbReference type="GO" id="GO:0005737">
    <property type="term" value="C:cytoplasm"/>
    <property type="evidence" value="ECO:0007669"/>
    <property type="project" value="TreeGrafter"/>
</dbReference>
<dbReference type="InterPro" id="IPR051842">
    <property type="entry name" value="uS12_prolyl_hydroxylase"/>
</dbReference>
<comment type="caution">
    <text evidence="3">The sequence shown here is derived from an EMBL/GenBank/DDBJ whole genome shotgun (WGS) entry which is preliminary data.</text>
</comment>
<dbReference type="InterPro" id="IPR019601">
    <property type="entry name" value="Oxoglutarate/Fe-dep_Oase_C"/>
</dbReference>
<dbReference type="AlphaFoldDB" id="A0A8S3SE12"/>
<dbReference type="Proteomes" id="UP000683360">
    <property type="component" value="Unassembled WGS sequence"/>
</dbReference>
<protein>
    <submittedName>
        <fullName evidence="3">OGFOD1</fullName>
        <ecNumber evidence="3">1.14.11.-</ecNumber>
    </submittedName>
</protein>
<dbReference type="PANTHER" id="PTHR12117:SF0">
    <property type="entry name" value="PROLYL 3-HYDROXYLASE OGFOD1"/>
    <property type="match status" value="1"/>
</dbReference>
<keyword evidence="3" id="KW-0560">Oxidoreductase</keyword>
<dbReference type="OrthoDB" id="430522at2759"/>
<evidence type="ECO:0000313" key="3">
    <source>
        <dbReference type="EMBL" id="CAG2217364.1"/>
    </source>
</evidence>
<feature type="compositionally biased region" description="Basic and acidic residues" evidence="1">
    <location>
        <begin position="1"/>
        <end position="17"/>
    </location>
</feature>
<sequence>MVENVENERVENEKVDNETNESGSDNDSDYESDFEFEQNETTNDYLPEKYEELKTAIQETNLEWKRKGPANKRKYSALDMNSAPEILKNCLDFLQSDAFFLVLSNITGLKLHELASCSDSDGETSENNQNNGEEKIPCCHSEVRKWNHGNYTLIRDTDCTTTEFELDSLLHICCEGWSEEYGGFTSYIAKGEDEELLSVYPTENSLSLVYRDKGTLKFVKYLNHKVTQMPTKGFYDILSVYRE</sequence>
<name>A0A8S3SE12_MYTED</name>
<gene>
    <name evidence="3" type="ORF">MEDL_31056</name>
</gene>